<comment type="function">
    <text evidence="11">Catalyzes the decarboxylative condensation of pimeloyl-[acyl-carrier protein] and L-alanine to produce 8-amino-7-oxononanoate (AON), [acyl-carrier protein], and carbon dioxide.</text>
</comment>
<dbReference type="Gene3D" id="3.40.640.10">
    <property type="entry name" value="Type I PLP-dependent aspartate aminotransferase-like (Major domain)"/>
    <property type="match status" value="1"/>
</dbReference>
<dbReference type="NCBIfam" id="NF005394">
    <property type="entry name" value="PRK06939.1"/>
    <property type="match status" value="1"/>
</dbReference>
<dbReference type="InterPro" id="IPR015422">
    <property type="entry name" value="PyrdxlP-dep_Trfase_small"/>
</dbReference>
<dbReference type="Pfam" id="PF00155">
    <property type="entry name" value="Aminotran_1_2"/>
    <property type="match status" value="1"/>
</dbReference>
<dbReference type="PANTHER" id="PTHR13693">
    <property type="entry name" value="CLASS II AMINOTRANSFERASE/8-AMINO-7-OXONONANOATE SYNTHASE"/>
    <property type="match status" value="1"/>
</dbReference>
<dbReference type="Gene3D" id="3.90.1150.10">
    <property type="entry name" value="Aspartate Aminotransferase, domain 1"/>
    <property type="match status" value="1"/>
</dbReference>
<name>A0A0P6XK48_9CHLR</name>
<comment type="cofactor">
    <cofactor evidence="1 10 11">
        <name>pyridoxal 5'-phosphate</name>
        <dbReference type="ChEBI" id="CHEBI:597326"/>
    </cofactor>
</comment>
<feature type="domain" description="Aminotransferase class I/classII large" evidence="12">
    <location>
        <begin position="41"/>
        <end position="383"/>
    </location>
</feature>
<keyword evidence="8" id="KW-0012">Acyltransferase</keyword>
<comment type="subunit">
    <text evidence="4 11">Homodimer.</text>
</comment>
<dbReference type="PANTHER" id="PTHR13693:SF3">
    <property type="entry name" value="LD36009P"/>
    <property type="match status" value="1"/>
</dbReference>
<dbReference type="GO" id="GO:0016874">
    <property type="term" value="F:ligase activity"/>
    <property type="evidence" value="ECO:0007669"/>
    <property type="project" value="UniProtKB-KW"/>
</dbReference>
<evidence type="ECO:0000256" key="3">
    <source>
        <dbReference type="ARBA" id="ARBA00010008"/>
    </source>
</evidence>
<dbReference type="GO" id="GO:0030170">
    <property type="term" value="F:pyridoxal phosphate binding"/>
    <property type="evidence" value="ECO:0007669"/>
    <property type="project" value="InterPro"/>
</dbReference>
<evidence type="ECO:0000256" key="10">
    <source>
        <dbReference type="PIRSR" id="PIRSR604723-51"/>
    </source>
</evidence>
<dbReference type="STRING" id="360411.AC812_08565"/>
<dbReference type="GO" id="GO:0009102">
    <property type="term" value="P:biotin biosynthetic process"/>
    <property type="evidence" value="ECO:0007669"/>
    <property type="project" value="UniProtKB-UniRule"/>
</dbReference>
<dbReference type="CDD" id="cd06454">
    <property type="entry name" value="KBL_like"/>
    <property type="match status" value="1"/>
</dbReference>
<keyword evidence="7 10" id="KW-0663">Pyridoxal phosphate</keyword>
<evidence type="ECO:0000256" key="9">
    <source>
        <dbReference type="ARBA" id="ARBA00047715"/>
    </source>
</evidence>
<comment type="caution">
    <text evidence="13">The sequence shown here is derived from an EMBL/GenBank/DDBJ whole genome shotgun (WGS) entry which is preliminary data.</text>
</comment>
<reference evidence="13 14" key="1">
    <citation type="submission" date="2015-07" db="EMBL/GenBank/DDBJ databases">
        <title>Draft genome of Bellilinea caldifistulae DSM 17877.</title>
        <authorList>
            <person name="Hemp J."/>
            <person name="Ward L.M."/>
            <person name="Pace L.A."/>
            <person name="Fischer W.W."/>
        </authorList>
    </citation>
    <scope>NUCLEOTIDE SEQUENCE [LARGE SCALE GENOMIC DNA]</scope>
    <source>
        <strain evidence="13 14">GOMI-1</strain>
    </source>
</reference>
<keyword evidence="6" id="KW-0093">Biotin biosynthesis</keyword>
<evidence type="ECO:0000259" key="12">
    <source>
        <dbReference type="Pfam" id="PF00155"/>
    </source>
</evidence>
<comment type="similarity">
    <text evidence="3 11">Belongs to the class-II pyridoxal-phosphate-dependent aminotransferase family. BioF subfamily.</text>
</comment>
<dbReference type="InterPro" id="IPR010962">
    <property type="entry name" value="AONS_Archaea/Firmicutes"/>
</dbReference>
<evidence type="ECO:0000256" key="2">
    <source>
        <dbReference type="ARBA" id="ARBA00004746"/>
    </source>
</evidence>
<evidence type="ECO:0000256" key="8">
    <source>
        <dbReference type="ARBA" id="ARBA00023315"/>
    </source>
</evidence>
<comment type="catalytic activity">
    <reaction evidence="9 11">
        <text>6-carboxyhexanoyl-[ACP] + L-alanine + H(+) = (8S)-8-amino-7-oxononanoate + holo-[ACP] + CO2</text>
        <dbReference type="Rhea" id="RHEA:42288"/>
        <dbReference type="Rhea" id="RHEA-COMP:9685"/>
        <dbReference type="Rhea" id="RHEA-COMP:9955"/>
        <dbReference type="ChEBI" id="CHEBI:15378"/>
        <dbReference type="ChEBI" id="CHEBI:16526"/>
        <dbReference type="ChEBI" id="CHEBI:57972"/>
        <dbReference type="ChEBI" id="CHEBI:64479"/>
        <dbReference type="ChEBI" id="CHEBI:78846"/>
        <dbReference type="ChEBI" id="CHEBI:149468"/>
        <dbReference type="EC" id="2.3.1.47"/>
    </reaction>
</comment>
<dbReference type="RefSeq" id="WP_061913947.1">
    <property type="nucleotide sequence ID" value="NZ_DF967971.1"/>
</dbReference>
<evidence type="ECO:0000256" key="6">
    <source>
        <dbReference type="ARBA" id="ARBA00022756"/>
    </source>
</evidence>
<evidence type="ECO:0000256" key="11">
    <source>
        <dbReference type="RuleBase" id="RU003693"/>
    </source>
</evidence>
<dbReference type="Proteomes" id="UP000050514">
    <property type="component" value="Unassembled WGS sequence"/>
</dbReference>
<dbReference type="PATRIC" id="fig|360411.5.peg.2871"/>
<accession>A0A0P6XK48</accession>
<evidence type="ECO:0000313" key="13">
    <source>
        <dbReference type="EMBL" id="KPL75337.1"/>
    </source>
</evidence>
<evidence type="ECO:0000256" key="7">
    <source>
        <dbReference type="ARBA" id="ARBA00022898"/>
    </source>
</evidence>
<evidence type="ECO:0000256" key="1">
    <source>
        <dbReference type="ARBA" id="ARBA00001933"/>
    </source>
</evidence>
<dbReference type="NCBIfam" id="TIGR00858">
    <property type="entry name" value="bioF"/>
    <property type="match status" value="1"/>
</dbReference>
<feature type="modified residue" description="N6-(pyridoxal phosphate)lysine" evidence="10">
    <location>
        <position position="241"/>
    </location>
</feature>
<dbReference type="PROSITE" id="PS00599">
    <property type="entry name" value="AA_TRANSFER_CLASS_2"/>
    <property type="match status" value="1"/>
</dbReference>
<dbReference type="GO" id="GO:0008710">
    <property type="term" value="F:8-amino-7-oxononanoate synthase activity"/>
    <property type="evidence" value="ECO:0007669"/>
    <property type="project" value="UniProtKB-UniRule"/>
</dbReference>
<keyword evidence="13" id="KW-0436">Ligase</keyword>
<organism evidence="13 14">
    <name type="scientific">Bellilinea caldifistulae</name>
    <dbReference type="NCBI Taxonomy" id="360411"/>
    <lineage>
        <taxon>Bacteria</taxon>
        <taxon>Bacillati</taxon>
        <taxon>Chloroflexota</taxon>
        <taxon>Anaerolineae</taxon>
        <taxon>Anaerolineales</taxon>
        <taxon>Anaerolineaceae</taxon>
        <taxon>Bellilinea</taxon>
    </lineage>
</organism>
<comment type="pathway">
    <text evidence="2 11">Cofactor biosynthesis; biotin biosynthesis.</text>
</comment>
<dbReference type="FunFam" id="3.40.640.10:FF:000006">
    <property type="entry name" value="5-aminolevulinate synthase, mitochondrial"/>
    <property type="match status" value="1"/>
</dbReference>
<dbReference type="UniPathway" id="UPA00078"/>
<protein>
    <recommendedName>
        <fullName evidence="11">8-amino-7-ketopelargonate synthase</fullName>
        <ecNumber evidence="11">2.3.1.47</ecNumber>
    </recommendedName>
</protein>
<dbReference type="InterPro" id="IPR001917">
    <property type="entry name" value="Aminotrans_II_pyridoxalP_BS"/>
</dbReference>
<keyword evidence="5 11" id="KW-0808">Transferase</keyword>
<dbReference type="InterPro" id="IPR015424">
    <property type="entry name" value="PyrdxlP-dep_Trfase"/>
</dbReference>
<evidence type="ECO:0000256" key="4">
    <source>
        <dbReference type="ARBA" id="ARBA00011738"/>
    </source>
</evidence>
<dbReference type="InterPro" id="IPR004723">
    <property type="entry name" value="AONS_Archaea/Proteobacteria"/>
</dbReference>
<gene>
    <name evidence="13" type="ORF">AC812_08565</name>
</gene>
<proteinExistence type="inferred from homology"/>
<dbReference type="InterPro" id="IPR004839">
    <property type="entry name" value="Aminotransferase_I/II_large"/>
</dbReference>
<sequence length="393" mass="42946">MTERLTWIQQEIEGLKENGLYNRIRTIGSPQGAWLIVDGKRVLNFCSNNYLGLANHPRLIEAAREILDRYGVGPAAVRTIAGTMEIHLELERRLAAFKKVPAAITFQSGFTANLATIPALVGKEDVIFSDELNHASIIDGCRLSGAPIIRYAHCDPTDLERVILENQGKYRRALAVTDGVFSMDGDIAPLDQIYEVTSKHGVMLMVDDAHGEGVMGKGGRGIVDHFNLHGKVDVEVGTLSKAFGVVGGVVAGDPLIVEWLRQRGRPFLFSSAVTPPDVAAAIAAVDLLEESTDLVDRLWENARYFKAEMKRLGFDTGKSVTPITPIMLGEAPLAQQFSRELFEENVFAMAIGFPTVPRGKARIRVMISASHSRDDLDKGLEAFAKVGKKLGVI</sequence>
<dbReference type="AlphaFoldDB" id="A0A0P6XK48"/>
<evidence type="ECO:0000313" key="14">
    <source>
        <dbReference type="Proteomes" id="UP000050514"/>
    </source>
</evidence>
<dbReference type="EC" id="2.3.1.47" evidence="11"/>
<keyword evidence="14" id="KW-1185">Reference proteome</keyword>
<evidence type="ECO:0000256" key="5">
    <source>
        <dbReference type="ARBA" id="ARBA00022679"/>
    </source>
</evidence>
<dbReference type="NCBIfam" id="TIGR01825">
    <property type="entry name" value="gly_Cac_T_rel"/>
    <property type="match status" value="1"/>
</dbReference>
<dbReference type="InterPro" id="IPR050087">
    <property type="entry name" value="AON_synthase_class-II"/>
</dbReference>
<dbReference type="EMBL" id="LGHJ01000014">
    <property type="protein sequence ID" value="KPL75337.1"/>
    <property type="molecule type" value="Genomic_DNA"/>
</dbReference>
<dbReference type="InterPro" id="IPR015421">
    <property type="entry name" value="PyrdxlP-dep_Trfase_major"/>
</dbReference>
<dbReference type="SUPFAM" id="SSF53383">
    <property type="entry name" value="PLP-dependent transferases"/>
    <property type="match status" value="1"/>
</dbReference>
<dbReference type="OrthoDB" id="9807157at2"/>